<proteinExistence type="predicted"/>
<sequence length="1660" mass="187884">MHRSDSKESLFSIASTCVAGYGGWSVGDRCKIGVNIGTICFIGLTKFSTGEWIGVALDEPLGKNAGEVQGTRYFECEPSHGLFVKASRLARTDDYVKSPSVVSGSMKRQISKYAEQYKYDIGDRVIMGGGKVGSCRFLDETNFAKGIWAGVELDSPLGKNDGSVKGERYFTCRPNYGIFVCAEKATRAPTDAGRFVQIKHTKASALRQKSGSHESLNSIDMRSVASYGRPAIASSRTTLKHEDNIVTLQNLLKERDQHIDQIMKERDMYQSEMERFFKAPSKESSPLIDTGNDKKLESLAEEVKNLSKQILEKDKMIEDLNYQLEEVQVNNEVLNEAVDNSKVLPKEEDENIELELKYNKLVVDNEKLQSMCQERSQELMNNSTAIKDLQTELNKAQRLLSTTNSTESVISELNSKLLEKNKSLEDSHKELVMLKTSVNKVEDELRIELNVAREENKKFKFELEEVKSQLSCNESEFKEKTEKFCTELAEFKEMSNKLDTELVELKKSSLIESEAKNEKIQNLLSQMSSDQLTLSDEKSKLDAFQTEIQNLKTKLQSEEAVSRSNSEKLALQIDECKQLAEQLNTLKESRETDIAKVEAKLKERDEAFITLENKAKTDEENAEKRNKENESKMCDFVKALKEKEDLLTASKSISAAVLKTNEETLEKLNKDNEVKISNFEKTLKEKDDAIAALKVNYETSIKNAEQSAENSNKENEVKMSNFEIVLKEKDDAFTALKVSYETALKSAEEIAANLFKENEAKISHFEKALKEKDEAFTVLKSAENNAGSLIKDYEAKISHFESTLKQKEDSFTALESKSKTALKESEESTEKLRKELLAAQKDIEDNKVIFQKCVDENKMNECKAKEEFSKLIADSLSTKNSFEGQISILQQQLSSGGSTLDEEKSKITQLLLQINDLETECEQKNSHAKLAEDKISAMILRASELENELSALKDSKEKLAQEDKQTIEAFECKLKDKEASLNALEEQLKQDSINAQKVIEQLKEDKSIADKAIDKLKEEKNIVEEVIEKMKEEKSNSENVSQKLKEETSNSEKVIQKLKDEVLTSNQRLEEIQRLADEEKQIIEAKSLKVSELENELSSLKELKDKLVHDDKQAIVEMQNMLKEKDDSVIALEQKLRDSSINTEKTIENLKQDLNISKEDHKITQLELTKAIEQLKVDKSEAHEQISKLTEEGSTVKKSLEDQLASLNERLSSGNVSLDEEKSKIGQLLEKVSSLESELIRKDSDYKLIQERFTVMVEQASSLEAEVTTINELKQNSANADNLTITDLQKKLEDKENICKELQTKLDSSSNDAKVVLENLGKELLNVQEAKAKEQLNLEKSIEALKAEKAAAEEEVLKLKEENIASKKLLESQLDSMNSNIIVLQNQLSSGHLTLDEDKNKISQLETEASQLKTQLISYQKLYENKSAESDELQKTASNLQSSLTRTSNEQEQLIRQMKIQIETLKLAGSENGGETNVDNSSILNELNELKVDMDQKITLFLESEQMWVVKTSKLSAEKEAIQAKLDEALIKKTDNAIIQELEAKTAFLDSVIASQVQKIDSLSHKNAMLIKEPYHTDPLPLSISTPGKVQRMYCDICEIFDKHETEDCPTQDQDYQEPDKYSPPPKPKTERVKLAAREYCEHCEEFGHDTEECPLPREH</sequence>
<organism evidence="1 2">
    <name type="scientific">Rhabditophanes sp. KR3021</name>
    <dbReference type="NCBI Taxonomy" id="114890"/>
    <lineage>
        <taxon>Eukaryota</taxon>
        <taxon>Metazoa</taxon>
        <taxon>Ecdysozoa</taxon>
        <taxon>Nematoda</taxon>
        <taxon>Chromadorea</taxon>
        <taxon>Rhabditida</taxon>
        <taxon>Tylenchina</taxon>
        <taxon>Panagrolaimomorpha</taxon>
        <taxon>Strongyloidoidea</taxon>
        <taxon>Alloionematidae</taxon>
        <taxon>Rhabditophanes</taxon>
    </lineage>
</organism>
<name>A0AC35TGR4_9BILA</name>
<protein>
    <submittedName>
        <fullName evidence="2">CAP-Gly domain-containing protein</fullName>
    </submittedName>
</protein>
<evidence type="ECO:0000313" key="2">
    <source>
        <dbReference type="WBParaSite" id="RSKR_0000040000.1"/>
    </source>
</evidence>
<dbReference type="WBParaSite" id="RSKR_0000040000.1">
    <property type="protein sequence ID" value="RSKR_0000040000.1"/>
    <property type="gene ID" value="RSKR_0000040000"/>
</dbReference>
<accession>A0AC35TGR4</accession>
<dbReference type="Proteomes" id="UP000095286">
    <property type="component" value="Unplaced"/>
</dbReference>
<reference evidence="2" key="1">
    <citation type="submission" date="2016-11" db="UniProtKB">
        <authorList>
            <consortium name="WormBaseParasite"/>
        </authorList>
    </citation>
    <scope>IDENTIFICATION</scope>
    <source>
        <strain evidence="2">KR3021</strain>
    </source>
</reference>
<evidence type="ECO:0000313" key="1">
    <source>
        <dbReference type="Proteomes" id="UP000095286"/>
    </source>
</evidence>